<accession>A0A0B7IUA8</accession>
<name>A0A0B7IUA8_9FLAO</name>
<keyword evidence="1" id="KW-0812">Transmembrane</keyword>
<reference evidence="2 3" key="1">
    <citation type="submission" date="2015-01" db="EMBL/GenBank/DDBJ databases">
        <authorList>
            <person name="Xiang T."/>
            <person name="Song Y."/>
            <person name="Huang L."/>
            <person name="Wang B."/>
            <person name="Wu P."/>
        </authorList>
    </citation>
    <scope>NUCLEOTIDE SEQUENCE [LARGE SCALE GENOMIC DNA]</scope>
    <source>
        <strain evidence="2 3">CcD93</strain>
    </source>
</reference>
<evidence type="ECO:0008006" key="4">
    <source>
        <dbReference type="Google" id="ProtNLM"/>
    </source>
</evidence>
<dbReference type="EMBL" id="CDOL01000241">
    <property type="protein sequence ID" value="CEN53667.1"/>
    <property type="molecule type" value="Genomic_DNA"/>
</dbReference>
<organism evidence="2 3">
    <name type="scientific">Capnocytophaga canis</name>
    <dbReference type="NCBI Taxonomy" id="1848903"/>
    <lineage>
        <taxon>Bacteria</taxon>
        <taxon>Pseudomonadati</taxon>
        <taxon>Bacteroidota</taxon>
        <taxon>Flavobacteriia</taxon>
        <taxon>Flavobacteriales</taxon>
        <taxon>Flavobacteriaceae</taxon>
        <taxon>Capnocytophaga</taxon>
    </lineage>
</organism>
<proteinExistence type="predicted"/>
<gene>
    <name evidence="2" type="ORF">CCAND93_510008</name>
</gene>
<dbReference type="Proteomes" id="UP000038200">
    <property type="component" value="Unassembled WGS sequence"/>
</dbReference>
<evidence type="ECO:0000256" key="1">
    <source>
        <dbReference type="SAM" id="Phobius"/>
    </source>
</evidence>
<sequence>MPIVILTICVVFIVYTLFDLIKNVQLDKRQKVTFAFLICAFPLLGSFVYVYSKFLFIKK</sequence>
<keyword evidence="1" id="KW-0472">Membrane</keyword>
<keyword evidence="1" id="KW-1133">Transmembrane helix</keyword>
<feature type="transmembrane region" description="Helical" evidence="1">
    <location>
        <begin position="34"/>
        <end position="56"/>
    </location>
</feature>
<protein>
    <recommendedName>
        <fullName evidence="4">Cardiolipin synthase N-terminal domain-containing protein</fullName>
    </recommendedName>
</protein>
<dbReference type="AlphaFoldDB" id="A0A0B7IUA8"/>
<evidence type="ECO:0000313" key="3">
    <source>
        <dbReference type="Proteomes" id="UP000038200"/>
    </source>
</evidence>
<evidence type="ECO:0000313" key="2">
    <source>
        <dbReference type="EMBL" id="CEN53667.1"/>
    </source>
</evidence>